<evidence type="ECO:0000313" key="8">
    <source>
        <dbReference type="EMBL" id="RNB67692.1"/>
    </source>
</evidence>
<keyword evidence="9" id="KW-1185">Reference proteome</keyword>
<comment type="similarity">
    <text evidence="2">Belongs to the nucleobase:cation symporter-2 (NCS2) (TC 2.A.40) family.</text>
</comment>
<feature type="transmembrane region" description="Helical" evidence="7">
    <location>
        <begin position="392"/>
        <end position="411"/>
    </location>
</feature>
<dbReference type="AlphaFoldDB" id="A0A3M8BW67"/>
<feature type="transmembrane region" description="Helical" evidence="7">
    <location>
        <begin position="92"/>
        <end position="119"/>
    </location>
</feature>
<feature type="transmembrane region" description="Helical" evidence="7">
    <location>
        <begin position="308"/>
        <end position="329"/>
    </location>
</feature>
<dbReference type="PANTHER" id="PTHR42810:SF1">
    <property type="entry name" value="PURINE PERMEASE YWDJ-RELATED"/>
    <property type="match status" value="1"/>
</dbReference>
<dbReference type="InterPro" id="IPR006043">
    <property type="entry name" value="NCS2"/>
</dbReference>
<proteinExistence type="inferred from homology"/>
<keyword evidence="6 7" id="KW-0472">Membrane</keyword>
<comment type="subcellular location">
    <subcellularLocation>
        <location evidence="1">Membrane</location>
        <topology evidence="1">Multi-pass membrane protein</topology>
    </subcellularLocation>
</comment>
<evidence type="ECO:0000256" key="6">
    <source>
        <dbReference type="ARBA" id="ARBA00023136"/>
    </source>
</evidence>
<dbReference type="RefSeq" id="WP_122911059.1">
    <property type="nucleotide sequence ID" value="NZ_CBCSBE010000017.1"/>
</dbReference>
<dbReference type="GO" id="GO:0042907">
    <property type="term" value="F:xanthine transmembrane transporter activity"/>
    <property type="evidence" value="ECO:0007669"/>
    <property type="project" value="TreeGrafter"/>
</dbReference>
<evidence type="ECO:0000256" key="5">
    <source>
        <dbReference type="ARBA" id="ARBA00022989"/>
    </source>
</evidence>
<reference evidence="8 9" key="1">
    <citation type="submission" date="2018-10" db="EMBL/GenBank/DDBJ databases">
        <title>Phylogenomics of Brevibacillus.</title>
        <authorList>
            <person name="Dunlap C."/>
        </authorList>
    </citation>
    <scope>NUCLEOTIDE SEQUENCE [LARGE SCALE GENOMIC DNA]</scope>
    <source>
        <strain evidence="8 9">JCM 12215</strain>
    </source>
</reference>
<evidence type="ECO:0000256" key="1">
    <source>
        <dbReference type="ARBA" id="ARBA00004141"/>
    </source>
</evidence>
<dbReference type="Pfam" id="PF00860">
    <property type="entry name" value="Xan_ur_permease"/>
    <property type="match status" value="1"/>
</dbReference>
<dbReference type="PANTHER" id="PTHR42810">
    <property type="entry name" value="PURINE PERMEASE C1399.01C-RELATED"/>
    <property type="match status" value="1"/>
</dbReference>
<dbReference type="NCBIfam" id="NF037981">
    <property type="entry name" value="NCS2_1"/>
    <property type="match status" value="1"/>
</dbReference>
<evidence type="ECO:0000256" key="3">
    <source>
        <dbReference type="ARBA" id="ARBA00022448"/>
    </source>
</evidence>
<dbReference type="GO" id="GO:0005886">
    <property type="term" value="C:plasma membrane"/>
    <property type="evidence" value="ECO:0007669"/>
    <property type="project" value="TreeGrafter"/>
</dbReference>
<accession>A0A3M8BW67</accession>
<evidence type="ECO:0000256" key="7">
    <source>
        <dbReference type="SAM" id="Phobius"/>
    </source>
</evidence>
<feature type="transmembrane region" description="Helical" evidence="7">
    <location>
        <begin position="335"/>
        <end position="353"/>
    </location>
</feature>
<feature type="transmembrane region" description="Helical" evidence="7">
    <location>
        <begin position="154"/>
        <end position="174"/>
    </location>
</feature>
<feature type="transmembrane region" description="Helical" evidence="7">
    <location>
        <begin position="69"/>
        <end position="86"/>
    </location>
</feature>
<dbReference type="OrthoDB" id="5597247at2"/>
<feature type="transmembrane region" description="Helical" evidence="7">
    <location>
        <begin position="39"/>
        <end position="57"/>
    </location>
</feature>
<keyword evidence="4 7" id="KW-0812">Transmembrane</keyword>
<feature type="transmembrane region" description="Helical" evidence="7">
    <location>
        <begin position="126"/>
        <end position="148"/>
    </location>
</feature>
<name>A0A3M8BW67_9BACL</name>
<evidence type="ECO:0000256" key="4">
    <source>
        <dbReference type="ARBA" id="ARBA00022692"/>
    </source>
</evidence>
<sequence>MRLALSTLQWAMFILAGSVVAPLAIGQAYGMSPQEIGEFVQRTLFVLGIVALMQTWWGHRMPIMEGPAALWWGVFLLFGSMAPAIGQEPRSILPVLGLGLIFSGVLFVIMSVCGWIAVIRRLFTPAVIGTYFILLVLQMSGPFLNGILGSTSESFDSCATAIAIATLILSLMLARSSKAFLRNYSVLISILFGWSLFQIFGLQEPFGEVSEPVITMPDMWSFGWPQWDGGIILTSVIVTLLLLSNMIASMEAVGQVVGHKDQGSEKRTGLIMGTSQLLSASFATVSFVPLSYTAGFIMTTRMKEKLPFLLGNIFLVVISFFPVITRIFASIPVSVGYASIFLSFVNMLGMGLREVGRAGLGERQVYIVGISLMIGTGCMFLPASFFMLIPTFLSPLISNGLLMGVASCLVLERLVRKEEAAESSY</sequence>
<keyword evidence="3" id="KW-0813">Transport</keyword>
<evidence type="ECO:0000256" key="2">
    <source>
        <dbReference type="ARBA" id="ARBA00008821"/>
    </source>
</evidence>
<organism evidence="8 9">
    <name type="scientific">Brevibacillus invocatus</name>
    <dbReference type="NCBI Taxonomy" id="173959"/>
    <lineage>
        <taxon>Bacteria</taxon>
        <taxon>Bacillati</taxon>
        <taxon>Bacillota</taxon>
        <taxon>Bacilli</taxon>
        <taxon>Bacillales</taxon>
        <taxon>Paenibacillaceae</taxon>
        <taxon>Brevibacillus</taxon>
    </lineage>
</organism>
<gene>
    <name evidence="8" type="ORF">EDM52_21910</name>
</gene>
<evidence type="ECO:0000313" key="9">
    <source>
        <dbReference type="Proteomes" id="UP000282028"/>
    </source>
</evidence>
<comment type="caution">
    <text evidence="8">The sequence shown here is derived from an EMBL/GenBank/DDBJ whole genome shotgun (WGS) entry which is preliminary data.</text>
</comment>
<dbReference type="Proteomes" id="UP000282028">
    <property type="component" value="Unassembled WGS sequence"/>
</dbReference>
<protein>
    <submittedName>
        <fullName evidence="8">Xanthine permease</fullName>
    </submittedName>
</protein>
<feature type="transmembrane region" description="Helical" evidence="7">
    <location>
        <begin position="222"/>
        <end position="243"/>
    </location>
</feature>
<keyword evidence="5 7" id="KW-1133">Transmembrane helix</keyword>
<dbReference type="EMBL" id="RHHR01000050">
    <property type="protein sequence ID" value="RNB67692.1"/>
    <property type="molecule type" value="Genomic_DNA"/>
</dbReference>
<feature type="transmembrane region" description="Helical" evidence="7">
    <location>
        <begin position="365"/>
        <end position="386"/>
    </location>
</feature>
<feature type="transmembrane region" description="Helical" evidence="7">
    <location>
        <begin position="181"/>
        <end position="202"/>
    </location>
</feature>